<name>A0ABS5H1F2_9BURK</name>
<keyword evidence="1" id="KW-0472">Membrane</keyword>
<gene>
    <name evidence="2" type="ORF">KDM87_07990</name>
</gene>
<dbReference type="EMBL" id="JAGSPK010000002">
    <property type="protein sequence ID" value="MBR7792538.1"/>
    <property type="molecule type" value="Genomic_DNA"/>
</dbReference>
<accession>A0ABS5H1F2</accession>
<keyword evidence="3" id="KW-1185">Reference proteome</keyword>
<dbReference type="Proteomes" id="UP000682982">
    <property type="component" value="Unassembled WGS sequence"/>
</dbReference>
<reference evidence="2 3" key="1">
    <citation type="submission" date="2021-04" db="EMBL/GenBank/DDBJ databases">
        <title>novel species isolated from subtropical streams in China.</title>
        <authorList>
            <person name="Lu H."/>
        </authorList>
    </citation>
    <scope>NUCLEOTIDE SEQUENCE [LARGE SCALE GENOMIC DNA]</scope>
    <source>
        <strain evidence="2 3">FT147W</strain>
    </source>
</reference>
<comment type="caution">
    <text evidence="2">The sequence shown here is derived from an EMBL/GenBank/DDBJ whole genome shotgun (WGS) entry which is preliminary data.</text>
</comment>
<organism evidence="2 3">
    <name type="scientific">Undibacterium rivi</name>
    <dbReference type="NCBI Taxonomy" id="2828729"/>
    <lineage>
        <taxon>Bacteria</taxon>
        <taxon>Pseudomonadati</taxon>
        <taxon>Pseudomonadota</taxon>
        <taxon>Betaproteobacteria</taxon>
        <taxon>Burkholderiales</taxon>
        <taxon>Oxalobacteraceae</taxon>
        <taxon>Undibacterium</taxon>
    </lineage>
</organism>
<sequence>MKWKAVFSWYTFGTPLVHLFIYIVFHGKLRLALVSAVWYTGTPVFTEIRLLFFVALVVGIKKAAQGGYISCGFARQKCW</sequence>
<protein>
    <submittedName>
        <fullName evidence="2">Uncharacterized protein</fullName>
    </submittedName>
</protein>
<evidence type="ECO:0000256" key="1">
    <source>
        <dbReference type="SAM" id="Phobius"/>
    </source>
</evidence>
<evidence type="ECO:0000313" key="3">
    <source>
        <dbReference type="Proteomes" id="UP000682982"/>
    </source>
</evidence>
<evidence type="ECO:0000313" key="2">
    <source>
        <dbReference type="EMBL" id="MBR7792538.1"/>
    </source>
</evidence>
<feature type="transmembrane region" description="Helical" evidence="1">
    <location>
        <begin position="7"/>
        <end position="25"/>
    </location>
</feature>
<keyword evidence="1" id="KW-0812">Transmembrane</keyword>
<keyword evidence="1" id="KW-1133">Transmembrane helix</keyword>
<dbReference type="RefSeq" id="WP_212678557.1">
    <property type="nucleotide sequence ID" value="NZ_JAGSPK010000002.1"/>
</dbReference>
<proteinExistence type="predicted"/>
<feature type="transmembrane region" description="Helical" evidence="1">
    <location>
        <begin position="37"/>
        <end position="60"/>
    </location>
</feature>